<proteinExistence type="predicted"/>
<name>A0ABC8SXY0_9AQUA</name>
<dbReference type="EMBL" id="CAUOFW020003458">
    <property type="protein sequence ID" value="CAK9160059.1"/>
    <property type="molecule type" value="Genomic_DNA"/>
</dbReference>
<accession>A0ABC8SXY0</accession>
<dbReference type="AlphaFoldDB" id="A0ABC8SXY0"/>
<keyword evidence="4" id="KW-1185">Reference proteome</keyword>
<evidence type="ECO:0000313" key="4">
    <source>
        <dbReference type="Proteomes" id="UP001642360"/>
    </source>
</evidence>
<organism evidence="3 4">
    <name type="scientific">Ilex paraguariensis</name>
    <name type="common">yerba mate</name>
    <dbReference type="NCBI Taxonomy" id="185542"/>
    <lineage>
        <taxon>Eukaryota</taxon>
        <taxon>Viridiplantae</taxon>
        <taxon>Streptophyta</taxon>
        <taxon>Embryophyta</taxon>
        <taxon>Tracheophyta</taxon>
        <taxon>Spermatophyta</taxon>
        <taxon>Magnoliopsida</taxon>
        <taxon>eudicotyledons</taxon>
        <taxon>Gunneridae</taxon>
        <taxon>Pentapetalae</taxon>
        <taxon>asterids</taxon>
        <taxon>campanulids</taxon>
        <taxon>Aquifoliales</taxon>
        <taxon>Aquifoliaceae</taxon>
        <taxon>Ilex</taxon>
    </lineage>
</organism>
<comment type="caution">
    <text evidence="3">The sequence shown here is derived from an EMBL/GenBank/DDBJ whole genome shotgun (WGS) entry which is preliminary data.</text>
</comment>
<dbReference type="InterPro" id="IPR056690">
    <property type="entry name" value="DUF7788"/>
</dbReference>
<evidence type="ECO:0000313" key="3">
    <source>
        <dbReference type="EMBL" id="CAK9160059.1"/>
    </source>
</evidence>
<evidence type="ECO:0000259" key="2">
    <source>
        <dbReference type="Pfam" id="PF25043"/>
    </source>
</evidence>
<dbReference type="PANTHER" id="PTHR31373:SF27">
    <property type="entry name" value="TROVE DOMAIN-CONTAINING PROTEIN"/>
    <property type="match status" value="1"/>
</dbReference>
<dbReference type="InterPro" id="IPR011205">
    <property type="entry name" value="UCP015417_vWA"/>
</dbReference>
<dbReference type="Proteomes" id="UP001642360">
    <property type="component" value="Unassembled WGS sequence"/>
</dbReference>
<dbReference type="Pfam" id="PF25043">
    <property type="entry name" value="DUF7788"/>
    <property type="match status" value="1"/>
</dbReference>
<feature type="region of interest" description="Disordered" evidence="1">
    <location>
        <begin position="30"/>
        <end position="66"/>
    </location>
</feature>
<evidence type="ECO:0000256" key="1">
    <source>
        <dbReference type="SAM" id="MobiDB-lite"/>
    </source>
</evidence>
<sequence length="115" mass="12563">MIIFVFSDMEFDQTFRLGGYSYYGLSYYDDDSDSDSSSNSSSPTSDSNMEDKPCCGPRYSPSTPVSAKQSGVAMVSGFSKNMVKIFLEEGGIVNLEAVMEQAISGELYLNLVVID</sequence>
<dbReference type="PANTHER" id="PTHR31373">
    <property type="entry name" value="OS06G0652100 PROTEIN"/>
    <property type="match status" value="1"/>
</dbReference>
<reference evidence="3 4" key="1">
    <citation type="submission" date="2024-02" db="EMBL/GenBank/DDBJ databases">
        <authorList>
            <person name="Vignale AGUSTIN F."/>
            <person name="Sosa J E."/>
            <person name="Modenutti C."/>
        </authorList>
    </citation>
    <scope>NUCLEOTIDE SEQUENCE [LARGE SCALE GENOMIC DNA]</scope>
</reference>
<feature type="compositionally biased region" description="Low complexity" evidence="1">
    <location>
        <begin position="35"/>
        <end position="47"/>
    </location>
</feature>
<protein>
    <recommendedName>
        <fullName evidence="2">DUF7788 domain-containing protein</fullName>
    </recommendedName>
</protein>
<feature type="domain" description="DUF7788" evidence="2">
    <location>
        <begin position="3"/>
        <end position="99"/>
    </location>
</feature>
<gene>
    <name evidence="3" type="ORF">ILEXP_LOCUS28786</name>
</gene>